<feature type="transmembrane region" description="Helical" evidence="1">
    <location>
        <begin position="277"/>
        <end position="294"/>
    </location>
</feature>
<sequence length="739" mass="82145">MQDDHQVDRQHAQNALSVDGVGLATGQATRPGKSVGVNVGGRYNPVMDAPNSLTTLRPGDTTAGMPLQVRLSVCAALAAAMTFAGLLGIRTLTSTDLGYHLAYGEQLLRTGKIVDHDSSLYTLPDKDLPAERRPEPGPGNWYDSEGRYRFPNANWLSQFVMFIAYAKGGLMGLCILSATISAAMFAVLLAAMRRLDASWLATAAALLLVACVLYPRLNLRPELFGYLMLGIQLCLLAPSIRGGPRAQPLTKRVIIPLVVLQLLFVNLHSYFLLGLALTGAVFVEQMACWAWWRFRRRTKGMKLAKGLRRIGFLLGCQFAICFVNPWTWRLVLLPVETAVYLRRHRIAAGSGDHPWSTIIELLSPLSYNHFPTLVRDYAMCVVLAMVAMALVVAIIRGRVGLAGLLGMMTWVGLSMSRNMAVAACVLVPVSLTCLWPSVARFGKRLSGRTHRALRMVLGAALMGVSIFGVSEVVTNRSYFRENFGMRFGLGISRVNLPVGAVAWLDVNLPGERVWCDFSTSSYVHFFSSPHRAVSIVTNTWAYPPDVMRHVQTYGLAERPMNELSDQYEFAAIVLRSDWTTPLFHQLTVSPQWRLVHLEGKHVVFLRARGRYRERALSAERRLRDAIESDYVEHVRRLDPVSAFALLSEARVFSRLGWHDQAVVLAGAAAEDRPKCPATWNGLGSAYFARSMTGQVVGDVNWREDLVTAEKCFRMALQLRSSHRPARRNLQRVTGMWEGF</sequence>
<evidence type="ECO:0008006" key="3">
    <source>
        <dbReference type="Google" id="ProtNLM"/>
    </source>
</evidence>
<feature type="transmembrane region" description="Helical" evidence="1">
    <location>
        <begin position="377"/>
        <end position="399"/>
    </location>
</feature>
<feature type="transmembrane region" description="Helical" evidence="1">
    <location>
        <begin position="451"/>
        <end position="470"/>
    </location>
</feature>
<dbReference type="InterPro" id="IPR011990">
    <property type="entry name" value="TPR-like_helical_dom_sf"/>
</dbReference>
<keyword evidence="1" id="KW-1133">Transmembrane helix</keyword>
<accession>A0A0F9X1M5</accession>
<proteinExistence type="predicted"/>
<feature type="transmembrane region" description="Helical" evidence="1">
    <location>
        <begin position="170"/>
        <end position="192"/>
    </location>
</feature>
<dbReference type="AlphaFoldDB" id="A0A0F9X1M5"/>
<feature type="transmembrane region" description="Helical" evidence="1">
    <location>
        <begin position="419"/>
        <end position="439"/>
    </location>
</feature>
<feature type="transmembrane region" description="Helical" evidence="1">
    <location>
        <begin position="199"/>
        <end position="217"/>
    </location>
</feature>
<protein>
    <recommendedName>
        <fullName evidence="3">Glycosyltransferase RgtA/B/C/D-like domain-containing protein</fullName>
    </recommendedName>
</protein>
<comment type="caution">
    <text evidence="2">The sequence shown here is derived from an EMBL/GenBank/DDBJ whole genome shotgun (WGS) entry which is preliminary data.</text>
</comment>
<dbReference type="EMBL" id="LAZR01000092">
    <property type="protein sequence ID" value="KKN92711.1"/>
    <property type="molecule type" value="Genomic_DNA"/>
</dbReference>
<keyword evidence="1" id="KW-0472">Membrane</keyword>
<reference evidence="2" key="1">
    <citation type="journal article" date="2015" name="Nature">
        <title>Complex archaea that bridge the gap between prokaryotes and eukaryotes.</title>
        <authorList>
            <person name="Spang A."/>
            <person name="Saw J.H."/>
            <person name="Jorgensen S.L."/>
            <person name="Zaremba-Niedzwiedzka K."/>
            <person name="Martijn J."/>
            <person name="Lind A.E."/>
            <person name="van Eijk R."/>
            <person name="Schleper C."/>
            <person name="Guy L."/>
            <person name="Ettema T.J."/>
        </authorList>
    </citation>
    <scope>NUCLEOTIDE SEQUENCE</scope>
</reference>
<dbReference type="SUPFAM" id="SSF48452">
    <property type="entry name" value="TPR-like"/>
    <property type="match status" value="1"/>
</dbReference>
<keyword evidence="1" id="KW-0812">Transmembrane</keyword>
<evidence type="ECO:0000256" key="1">
    <source>
        <dbReference type="SAM" id="Phobius"/>
    </source>
</evidence>
<name>A0A0F9X1M5_9ZZZZ</name>
<gene>
    <name evidence="2" type="ORF">LCGC14_0204540</name>
</gene>
<feature type="transmembrane region" description="Helical" evidence="1">
    <location>
        <begin position="67"/>
        <end position="89"/>
    </location>
</feature>
<dbReference type="Gene3D" id="1.25.40.10">
    <property type="entry name" value="Tetratricopeptide repeat domain"/>
    <property type="match status" value="1"/>
</dbReference>
<organism evidence="2">
    <name type="scientific">marine sediment metagenome</name>
    <dbReference type="NCBI Taxonomy" id="412755"/>
    <lineage>
        <taxon>unclassified sequences</taxon>
        <taxon>metagenomes</taxon>
        <taxon>ecological metagenomes</taxon>
    </lineage>
</organism>
<evidence type="ECO:0000313" key="2">
    <source>
        <dbReference type="EMBL" id="KKN92711.1"/>
    </source>
</evidence>